<evidence type="ECO:0000313" key="2">
    <source>
        <dbReference type="EMBL" id="KAJ8777453.1"/>
    </source>
</evidence>
<dbReference type="Gene3D" id="3.40.50.300">
    <property type="entry name" value="P-loop containing nucleotide triphosphate hydrolases"/>
    <property type="match status" value="1"/>
</dbReference>
<dbReference type="EMBL" id="JAIQCJ010002315">
    <property type="protein sequence ID" value="KAJ8777453.1"/>
    <property type="molecule type" value="Genomic_DNA"/>
</dbReference>
<protein>
    <submittedName>
        <fullName evidence="2">Uncharacterized protein</fullName>
    </submittedName>
</protein>
<evidence type="ECO:0000313" key="3">
    <source>
        <dbReference type="Proteomes" id="UP001159641"/>
    </source>
</evidence>
<reference evidence="2 3" key="1">
    <citation type="submission" date="2022-11" db="EMBL/GenBank/DDBJ databases">
        <title>Whole genome sequence of Eschrichtius robustus ER-17-0199.</title>
        <authorList>
            <person name="Bruniche-Olsen A."/>
            <person name="Black A.N."/>
            <person name="Fields C.J."/>
            <person name="Walden K."/>
            <person name="Dewoody J.A."/>
        </authorList>
    </citation>
    <scope>NUCLEOTIDE SEQUENCE [LARGE SCALE GENOMIC DNA]</scope>
    <source>
        <strain evidence="2">ER-17-0199</strain>
        <tissue evidence="2">Blubber</tissue>
    </source>
</reference>
<dbReference type="InterPro" id="IPR027417">
    <property type="entry name" value="P-loop_NTPase"/>
</dbReference>
<sequence>MHGVRVSPARHRRASQGGSTRGRVRVEAAAGPVNSQYKGDLVPLWKGIRHVIKAPDNYGNEIAIELQSSCGRTLEESSMLGYIYHKQLGVIRKCQLPKYFTAQEFQDLHHSQVDFLRMVLQRPLSRIQGPLGTGKM</sequence>
<dbReference type="AlphaFoldDB" id="A0AB34GC44"/>
<dbReference type="Proteomes" id="UP001159641">
    <property type="component" value="Unassembled WGS sequence"/>
</dbReference>
<accession>A0AB34GC44</accession>
<feature type="region of interest" description="Disordered" evidence="1">
    <location>
        <begin position="1"/>
        <end position="23"/>
    </location>
</feature>
<proteinExistence type="predicted"/>
<comment type="caution">
    <text evidence="2">The sequence shown here is derived from an EMBL/GenBank/DDBJ whole genome shotgun (WGS) entry which is preliminary data.</text>
</comment>
<evidence type="ECO:0000256" key="1">
    <source>
        <dbReference type="SAM" id="MobiDB-lite"/>
    </source>
</evidence>
<keyword evidence="3" id="KW-1185">Reference proteome</keyword>
<name>A0AB34GC44_ESCRO</name>
<gene>
    <name evidence="2" type="ORF">J1605_014836</name>
</gene>
<dbReference type="Gene3D" id="2.40.30.230">
    <property type="match status" value="1"/>
</dbReference>
<organism evidence="2 3">
    <name type="scientific">Eschrichtius robustus</name>
    <name type="common">California gray whale</name>
    <name type="synonym">Eschrichtius gibbosus</name>
    <dbReference type="NCBI Taxonomy" id="9764"/>
    <lineage>
        <taxon>Eukaryota</taxon>
        <taxon>Metazoa</taxon>
        <taxon>Chordata</taxon>
        <taxon>Craniata</taxon>
        <taxon>Vertebrata</taxon>
        <taxon>Euteleostomi</taxon>
        <taxon>Mammalia</taxon>
        <taxon>Eutheria</taxon>
        <taxon>Laurasiatheria</taxon>
        <taxon>Artiodactyla</taxon>
        <taxon>Whippomorpha</taxon>
        <taxon>Cetacea</taxon>
        <taxon>Mysticeti</taxon>
        <taxon>Eschrichtiidae</taxon>
        <taxon>Eschrichtius</taxon>
    </lineage>
</organism>